<protein>
    <recommendedName>
        <fullName evidence="3">Serine/threonine-protein phosphatase 4 regulatory subunit 3-like central domain-containing protein</fullName>
    </recommendedName>
</protein>
<comment type="caution">
    <text evidence="1">The sequence shown here is derived from an EMBL/GenBank/DDBJ whole genome shotgun (WGS) entry which is preliminary data.</text>
</comment>
<dbReference type="InterPro" id="IPR011989">
    <property type="entry name" value="ARM-like"/>
</dbReference>
<evidence type="ECO:0008006" key="3">
    <source>
        <dbReference type="Google" id="ProtNLM"/>
    </source>
</evidence>
<reference evidence="1 2" key="1">
    <citation type="submission" date="2024-04" db="EMBL/GenBank/DDBJ databases">
        <title>Tritrichomonas musculus Genome.</title>
        <authorList>
            <person name="Alves-Ferreira E."/>
            <person name="Grigg M."/>
            <person name="Lorenzi H."/>
            <person name="Galac M."/>
        </authorList>
    </citation>
    <scope>NUCLEOTIDE SEQUENCE [LARGE SCALE GENOMIC DNA]</scope>
    <source>
        <strain evidence="1 2">EAF2021</strain>
    </source>
</reference>
<dbReference type="SUPFAM" id="SSF48371">
    <property type="entry name" value="ARM repeat"/>
    <property type="match status" value="1"/>
</dbReference>
<evidence type="ECO:0000313" key="2">
    <source>
        <dbReference type="Proteomes" id="UP001470230"/>
    </source>
</evidence>
<dbReference type="Proteomes" id="UP001470230">
    <property type="component" value="Unassembled WGS sequence"/>
</dbReference>
<dbReference type="InterPro" id="IPR016024">
    <property type="entry name" value="ARM-type_fold"/>
</dbReference>
<keyword evidence="2" id="KW-1185">Reference proteome</keyword>
<evidence type="ECO:0000313" key="1">
    <source>
        <dbReference type="EMBL" id="KAK8888828.1"/>
    </source>
</evidence>
<sequence length="502" mass="59078">MFEYKSTDNLFFDRNYSDQFIFIKLDVDTELIDNLPNQNEQFLNDEQHLILGNLITRIQDADSKKNENDIETLISQLNIYLNCQELSSLPLDQISNIIPILINQLHRENDFDKLKLYSIQCLHKLIYNFIEIENFALKNKITDPLFKILKPPISPITENALCILINIFSDHNEFIPYLIDYFNPKKILKLFTETKYEIGFARLVAFKTRERIKNMVCKLFLQYSTIQLNDEYFQIILNFYDSIFFQKNEEEERFYLLILQAFHGMYVLFTRNRIDFEYLKRKPVDLFNTILNTLNFCQKLNTFDVVPEIIESFKSLIYFASNLIVNYYSNTNIDSSSIIETLAQKDFEQFKSNPFNFFILLIEKKCIFNSDQIFFENAIINFLCNSIVNDSFMMACPAFSILSYIVKIISSNNIHLILNENVFQSLFKIIQSNNQNYMIESISDFLILSAKSQNYGQAQAFSELLLRNDADIGEIIESDFDLIPTEIMNQFIQMINSLGNNS</sequence>
<gene>
    <name evidence="1" type="ORF">M9Y10_033568</name>
</gene>
<proteinExistence type="predicted"/>
<organism evidence="1 2">
    <name type="scientific">Tritrichomonas musculus</name>
    <dbReference type="NCBI Taxonomy" id="1915356"/>
    <lineage>
        <taxon>Eukaryota</taxon>
        <taxon>Metamonada</taxon>
        <taxon>Parabasalia</taxon>
        <taxon>Tritrichomonadida</taxon>
        <taxon>Tritrichomonadidae</taxon>
        <taxon>Tritrichomonas</taxon>
    </lineage>
</organism>
<dbReference type="Gene3D" id="1.25.10.10">
    <property type="entry name" value="Leucine-rich Repeat Variant"/>
    <property type="match status" value="1"/>
</dbReference>
<name>A0ABR2KDA5_9EUKA</name>
<accession>A0ABR2KDA5</accession>
<dbReference type="EMBL" id="JAPFFF010000005">
    <property type="protein sequence ID" value="KAK8888828.1"/>
    <property type="molecule type" value="Genomic_DNA"/>
</dbReference>